<keyword evidence="3" id="KW-0547">Nucleotide-binding</keyword>
<dbReference type="RefSeq" id="WP_121533175.1">
    <property type="nucleotide sequence ID" value="NZ_RCHE01000045.1"/>
</dbReference>
<evidence type="ECO:0000256" key="2">
    <source>
        <dbReference type="ARBA" id="ARBA00022598"/>
    </source>
</evidence>
<feature type="domain" description="AMP-dependent synthetase/ligase" evidence="5">
    <location>
        <begin position="42"/>
        <end position="391"/>
    </location>
</feature>
<protein>
    <submittedName>
        <fullName evidence="7">AMP-binding protein</fullName>
    </submittedName>
</protein>
<dbReference type="InterPro" id="IPR051087">
    <property type="entry name" value="Mitochondrial_ACSM"/>
</dbReference>
<dbReference type="PANTHER" id="PTHR43605">
    <property type="entry name" value="ACYL-COENZYME A SYNTHETASE"/>
    <property type="match status" value="1"/>
</dbReference>
<sequence length="551" mass="61495">MKTLEQAYLDFDFEKLITMQLQGNSKEVNAYVECCQRYVGQHKTAFIWEGKNGESATWTFEQLDEASGKLANYFKGLGIQKGDCIAGLLPRTAELLITVLATWRIGAIYQPLFTAFESKAIEHRIEVAQTKLIVTNTEQRAKLNNLKVPHILTVGQVDVMPNSIATEADFWTVMAQQSVHCDAEMQSFDDYFLMMFTSGTTGLAKSVPVPLKAMLAFKGYMTHAVDLREEDSFWNLADPGWAYGLYYGITGPLSLGHSIIMDERAFSVDNALQIIQKYKVSNLTGSPTAFRLFFGFKEKFDESIKTHLRVVSSAGEPLTPEVIHWFNHDLNVNIYDQYGQTELGMVIANHHALAHEKKVGSAGYAIPGHRFAVLDSNNQEVVAGGIGTLAIDCSQSPLFWFNGYGGNNRKSFVGHYYLTGDTVRLNEHLGIDFIGCADDVITTSGYRVGPFDVESTLLECEEVLESAVIGKPDPERTEIVKAFVVLKTQYAGTAELMKKLQEYVRSRLSKHAYPKEIEFVDSLPKTSSGKIQRNLLKQQEIAKLEQLAKVG</sequence>
<comment type="caution">
    <text evidence="7">The sequence shown here is derived from an EMBL/GenBank/DDBJ whole genome shotgun (WGS) entry which is preliminary data.</text>
</comment>
<dbReference type="Pfam" id="PF13193">
    <property type="entry name" value="AMP-binding_C"/>
    <property type="match status" value="1"/>
</dbReference>
<dbReference type="InterPro" id="IPR042099">
    <property type="entry name" value="ANL_N_sf"/>
</dbReference>
<dbReference type="InterPro" id="IPR020845">
    <property type="entry name" value="AMP-binding_CS"/>
</dbReference>
<dbReference type="Gene3D" id="3.30.300.30">
    <property type="match status" value="1"/>
</dbReference>
<proteinExistence type="inferred from homology"/>
<dbReference type="PANTHER" id="PTHR43605:SF10">
    <property type="entry name" value="ACYL-COA SYNTHETASE MEDIUM CHAIN FAMILY MEMBER 3"/>
    <property type="match status" value="1"/>
</dbReference>
<keyword evidence="2" id="KW-0436">Ligase</keyword>
<name>A0ABX9U381_9GAMM</name>
<dbReference type="SUPFAM" id="SSF56801">
    <property type="entry name" value="Acetyl-CoA synthetase-like"/>
    <property type="match status" value="1"/>
</dbReference>
<comment type="similarity">
    <text evidence="1">Belongs to the ATP-dependent AMP-binding enzyme family.</text>
</comment>
<dbReference type="Pfam" id="PF00501">
    <property type="entry name" value="AMP-binding"/>
    <property type="match status" value="1"/>
</dbReference>
<organism evidence="7 8">
    <name type="scientific">Acinetobacter cumulans</name>
    <dbReference type="NCBI Taxonomy" id="2136182"/>
    <lineage>
        <taxon>Bacteria</taxon>
        <taxon>Pseudomonadati</taxon>
        <taxon>Pseudomonadota</taxon>
        <taxon>Gammaproteobacteria</taxon>
        <taxon>Moraxellales</taxon>
        <taxon>Moraxellaceae</taxon>
        <taxon>Acinetobacter</taxon>
    </lineage>
</organism>
<evidence type="ECO:0000256" key="3">
    <source>
        <dbReference type="ARBA" id="ARBA00022741"/>
    </source>
</evidence>
<dbReference type="InterPro" id="IPR025110">
    <property type="entry name" value="AMP-bd_C"/>
</dbReference>
<feature type="domain" description="AMP-binding enzyme C-terminal" evidence="6">
    <location>
        <begin position="453"/>
        <end position="530"/>
    </location>
</feature>
<dbReference type="Proteomes" id="UP000273105">
    <property type="component" value="Unassembled WGS sequence"/>
</dbReference>
<evidence type="ECO:0000256" key="4">
    <source>
        <dbReference type="ARBA" id="ARBA00022840"/>
    </source>
</evidence>
<keyword evidence="4" id="KW-0067">ATP-binding</keyword>
<dbReference type="EMBL" id="RCHE01000045">
    <property type="protein sequence ID" value="RLL39601.1"/>
    <property type="molecule type" value="Genomic_DNA"/>
</dbReference>
<keyword evidence="8" id="KW-1185">Reference proteome</keyword>
<dbReference type="InterPro" id="IPR045851">
    <property type="entry name" value="AMP-bd_C_sf"/>
</dbReference>
<gene>
    <name evidence="7" type="ORF">D9K79_14880</name>
</gene>
<dbReference type="PROSITE" id="PS00455">
    <property type="entry name" value="AMP_BINDING"/>
    <property type="match status" value="1"/>
</dbReference>
<evidence type="ECO:0000259" key="5">
    <source>
        <dbReference type="Pfam" id="PF00501"/>
    </source>
</evidence>
<reference evidence="7 8" key="1">
    <citation type="submission" date="2018-09" db="EMBL/GenBank/DDBJ databases">
        <title>The draft genome of Acinetobacter sp. strains.</title>
        <authorList>
            <person name="Qin J."/>
            <person name="Feng Y."/>
            <person name="Zong Z."/>
        </authorList>
    </citation>
    <scope>NUCLEOTIDE SEQUENCE [LARGE SCALE GENOMIC DNA]</scope>
    <source>
        <strain evidence="7 8">WCHAc060001</strain>
    </source>
</reference>
<evidence type="ECO:0000313" key="7">
    <source>
        <dbReference type="EMBL" id="RLL39601.1"/>
    </source>
</evidence>
<evidence type="ECO:0000256" key="1">
    <source>
        <dbReference type="ARBA" id="ARBA00006432"/>
    </source>
</evidence>
<evidence type="ECO:0000313" key="8">
    <source>
        <dbReference type="Proteomes" id="UP000273105"/>
    </source>
</evidence>
<dbReference type="InterPro" id="IPR000873">
    <property type="entry name" value="AMP-dep_synth/lig_dom"/>
</dbReference>
<dbReference type="Gene3D" id="3.40.50.12780">
    <property type="entry name" value="N-terminal domain of ligase-like"/>
    <property type="match status" value="1"/>
</dbReference>
<accession>A0ABX9U381</accession>
<evidence type="ECO:0000259" key="6">
    <source>
        <dbReference type="Pfam" id="PF13193"/>
    </source>
</evidence>